<dbReference type="Gene3D" id="3.30.70.270">
    <property type="match status" value="1"/>
</dbReference>
<dbReference type="SUPFAM" id="SSF141868">
    <property type="entry name" value="EAL domain-like"/>
    <property type="match status" value="1"/>
</dbReference>
<gene>
    <name evidence="5" type="ORF">CRN52_22715</name>
</gene>
<dbReference type="PROSITE" id="PS50883">
    <property type="entry name" value="EAL"/>
    <property type="match status" value="1"/>
</dbReference>
<dbReference type="RefSeq" id="WP_072610714.1">
    <property type="nucleotide sequence ID" value="NZ_CP051117.1"/>
</dbReference>
<evidence type="ECO:0000313" key="5">
    <source>
        <dbReference type="EMBL" id="POB41806.1"/>
    </source>
</evidence>
<dbReference type="SUPFAM" id="SSF55073">
    <property type="entry name" value="Nucleotide cyclase"/>
    <property type="match status" value="1"/>
</dbReference>
<dbReference type="Gene3D" id="3.30.450.20">
    <property type="entry name" value="PAS domain"/>
    <property type="match status" value="1"/>
</dbReference>
<dbReference type="PROSITE" id="PS50113">
    <property type="entry name" value="PAC"/>
    <property type="match status" value="1"/>
</dbReference>
<evidence type="ECO:0000259" key="1">
    <source>
        <dbReference type="PROSITE" id="PS50112"/>
    </source>
</evidence>
<reference evidence="5 6" key="1">
    <citation type="journal article" date="2018" name="Front. Microbiol.">
        <title>Phylogeny of Vibrio vulnificus from the Analysis of the Core-Genome: Implications for Intra-Species Taxonomy.</title>
        <authorList>
            <person name="Roig F.J."/>
            <person name="Gonzalez-Candelas F."/>
            <person name="Sanjuan E."/>
            <person name="Fouz B."/>
            <person name="Feil E.J."/>
            <person name="Llorens C."/>
            <person name="Baker-Austin C."/>
            <person name="Oliver J.D."/>
            <person name="Danin-Poleg Y."/>
            <person name="Gibas C.J."/>
            <person name="Kashi Y."/>
            <person name="Gulig P.A."/>
            <person name="Morrison S.S."/>
            <person name="Amaro C."/>
        </authorList>
    </citation>
    <scope>NUCLEOTIDE SEQUENCE [LARGE SCALE GENOMIC DNA]</scope>
    <source>
        <strain evidence="5 6">CECT4608</strain>
    </source>
</reference>
<dbReference type="EMBL" id="PDGH01000146">
    <property type="protein sequence ID" value="POB41806.1"/>
    <property type="molecule type" value="Genomic_DNA"/>
</dbReference>
<dbReference type="SMART" id="SM00267">
    <property type="entry name" value="GGDEF"/>
    <property type="match status" value="1"/>
</dbReference>
<dbReference type="CDD" id="cd00130">
    <property type="entry name" value="PAS"/>
    <property type="match status" value="1"/>
</dbReference>
<dbReference type="SUPFAM" id="SSF55785">
    <property type="entry name" value="PYP-like sensor domain (PAS domain)"/>
    <property type="match status" value="1"/>
</dbReference>
<name>A0A2S3QVB8_VIBVL</name>
<evidence type="ECO:0000259" key="4">
    <source>
        <dbReference type="PROSITE" id="PS50887"/>
    </source>
</evidence>
<dbReference type="GO" id="GO:0071111">
    <property type="term" value="F:cyclic-guanylate-specific phosphodiesterase activity"/>
    <property type="evidence" value="ECO:0007669"/>
    <property type="project" value="InterPro"/>
</dbReference>
<dbReference type="Pfam" id="PF00990">
    <property type="entry name" value="GGDEF"/>
    <property type="match status" value="1"/>
</dbReference>
<feature type="domain" description="PAS" evidence="1">
    <location>
        <begin position="19"/>
        <end position="89"/>
    </location>
</feature>
<dbReference type="InterPro" id="IPR043128">
    <property type="entry name" value="Rev_trsase/Diguanyl_cyclase"/>
</dbReference>
<dbReference type="InterPro" id="IPR000160">
    <property type="entry name" value="GGDEF_dom"/>
</dbReference>
<proteinExistence type="predicted"/>
<dbReference type="InterPro" id="IPR001633">
    <property type="entry name" value="EAL_dom"/>
</dbReference>
<accession>A0A2S3QVB8</accession>
<dbReference type="AlphaFoldDB" id="A0A2S3QVB8"/>
<dbReference type="InterPro" id="IPR035919">
    <property type="entry name" value="EAL_sf"/>
</dbReference>
<evidence type="ECO:0000259" key="2">
    <source>
        <dbReference type="PROSITE" id="PS50113"/>
    </source>
</evidence>
<dbReference type="InterPro" id="IPR035965">
    <property type="entry name" value="PAS-like_dom_sf"/>
</dbReference>
<sequence length="571" mass="65429">MTDNVSIAESILPDFEHLMESRFMHIFDVFSEGLFHMDEQGVMSFYNKQFYQQFGIESGIIALDTWFELVHPLDRSKLSARVDDHLMCEDLRVTSEYRVRKPNGHYVWIEGTAVTRKTDSGIYLIGSHKDISERKLMESYIHQVAFHDNASGMANRSRLLLDIEESFQASSLPYALIYIQIEDIKSYLSHYGSEILNHVVQSMLTAVSHLPGQVARLYRVRDDDFAVLLEGNFTEQQLLNICSTIKQRYHDTVVEQGQLLGTGISMGLIPRIENTHEGEELLRKAARTGQYASKKKANKIALYSARTQQIVDRYFFIEQGLQSAIESQSLNVKFQPIVCAKHLEVKSFETLVRWRSKEFGEIYPDEFITVAENKGLIIDLGYFVFRKACEFIQKYNQTNNKNIRVNVNVSVLQLLNSNFPQRIHEMASEYGISPNSIVLELTETIILDNNAAAIEQLNQLSKLGFHLSLDDFGAGYSSLNSFFDLPMKQIKIDKSMAWRSLKNPDLTAYLSFLIQLCRNNQIDVVIEGIEDAEMYQTFRNMGVSYLQGYWFSKPLSLASASRFTLSTIDKS</sequence>
<dbReference type="InterPro" id="IPR013655">
    <property type="entry name" value="PAS_fold_3"/>
</dbReference>
<comment type="caution">
    <text evidence="5">The sequence shown here is derived from an EMBL/GenBank/DDBJ whole genome shotgun (WGS) entry which is preliminary data.</text>
</comment>
<dbReference type="PANTHER" id="PTHR33121">
    <property type="entry name" value="CYCLIC DI-GMP PHOSPHODIESTERASE PDEF"/>
    <property type="match status" value="1"/>
</dbReference>
<dbReference type="PANTHER" id="PTHR33121:SF79">
    <property type="entry name" value="CYCLIC DI-GMP PHOSPHODIESTERASE PDED-RELATED"/>
    <property type="match status" value="1"/>
</dbReference>
<feature type="domain" description="GGDEF" evidence="4">
    <location>
        <begin position="172"/>
        <end position="305"/>
    </location>
</feature>
<dbReference type="NCBIfam" id="TIGR00229">
    <property type="entry name" value="sensory_box"/>
    <property type="match status" value="1"/>
</dbReference>
<dbReference type="InterPro" id="IPR000700">
    <property type="entry name" value="PAS-assoc_C"/>
</dbReference>
<dbReference type="Pfam" id="PF08447">
    <property type="entry name" value="PAS_3"/>
    <property type="match status" value="1"/>
</dbReference>
<evidence type="ECO:0000259" key="3">
    <source>
        <dbReference type="PROSITE" id="PS50883"/>
    </source>
</evidence>
<dbReference type="Gene3D" id="3.20.20.450">
    <property type="entry name" value="EAL domain"/>
    <property type="match status" value="1"/>
</dbReference>
<dbReference type="InterPro" id="IPR050706">
    <property type="entry name" value="Cyclic-di-GMP_PDE-like"/>
</dbReference>
<feature type="domain" description="EAL" evidence="3">
    <location>
        <begin position="314"/>
        <end position="568"/>
    </location>
</feature>
<dbReference type="InterPro" id="IPR029787">
    <property type="entry name" value="Nucleotide_cyclase"/>
</dbReference>
<evidence type="ECO:0000313" key="6">
    <source>
        <dbReference type="Proteomes" id="UP000237466"/>
    </source>
</evidence>
<dbReference type="InterPro" id="IPR000014">
    <property type="entry name" value="PAS"/>
</dbReference>
<dbReference type="CDD" id="cd01948">
    <property type="entry name" value="EAL"/>
    <property type="match status" value="1"/>
</dbReference>
<dbReference type="PROSITE" id="PS50112">
    <property type="entry name" value="PAS"/>
    <property type="match status" value="1"/>
</dbReference>
<dbReference type="SMART" id="SM00052">
    <property type="entry name" value="EAL"/>
    <property type="match status" value="1"/>
</dbReference>
<dbReference type="PROSITE" id="PS50887">
    <property type="entry name" value="GGDEF"/>
    <property type="match status" value="1"/>
</dbReference>
<dbReference type="Proteomes" id="UP000237466">
    <property type="component" value="Unassembled WGS sequence"/>
</dbReference>
<protein>
    <submittedName>
        <fullName evidence="5">Sensor domain-containing phosphodiesterase</fullName>
    </submittedName>
</protein>
<dbReference type="SMART" id="SM00086">
    <property type="entry name" value="PAC"/>
    <property type="match status" value="1"/>
</dbReference>
<dbReference type="Pfam" id="PF00563">
    <property type="entry name" value="EAL"/>
    <property type="match status" value="1"/>
</dbReference>
<organism evidence="5 6">
    <name type="scientific">Vibrio vulnificus</name>
    <dbReference type="NCBI Taxonomy" id="672"/>
    <lineage>
        <taxon>Bacteria</taxon>
        <taxon>Pseudomonadati</taxon>
        <taxon>Pseudomonadota</taxon>
        <taxon>Gammaproteobacteria</taxon>
        <taxon>Vibrionales</taxon>
        <taxon>Vibrionaceae</taxon>
        <taxon>Vibrio</taxon>
    </lineage>
</organism>
<feature type="domain" description="PAC" evidence="2">
    <location>
        <begin position="93"/>
        <end position="143"/>
    </location>
</feature>
<dbReference type="InterPro" id="IPR001610">
    <property type="entry name" value="PAC"/>
</dbReference>